<reference evidence="3" key="1">
    <citation type="submission" date="2023-10" db="EMBL/GenBank/DDBJ databases">
        <authorList>
            <person name="Chen Y."/>
            <person name="Shah S."/>
            <person name="Dougan E. K."/>
            <person name="Thang M."/>
            <person name="Chan C."/>
        </authorList>
    </citation>
    <scope>NUCLEOTIDE SEQUENCE [LARGE SCALE GENOMIC DNA]</scope>
</reference>
<dbReference type="PANTHER" id="PTHR35169">
    <property type="entry name" value="FE2OG DIOXYGENASE DOMAIN-CONTAINING PROTEIN"/>
    <property type="match status" value="1"/>
</dbReference>
<dbReference type="Pfam" id="PF13640">
    <property type="entry name" value="2OG-FeII_Oxy_3"/>
    <property type="match status" value="1"/>
</dbReference>
<dbReference type="PANTHER" id="PTHR35169:SF1">
    <property type="entry name" value="PROLYL 4-HYDROXYLASE ALPHA SUBUNIT FE(2+) 2OG DIOXYGENASE DOMAIN-CONTAINING PROTEIN"/>
    <property type="match status" value="1"/>
</dbReference>
<accession>A0ABN9X398</accession>
<evidence type="ECO:0000259" key="2">
    <source>
        <dbReference type="PROSITE" id="PS51471"/>
    </source>
</evidence>
<evidence type="ECO:0000313" key="3">
    <source>
        <dbReference type="EMBL" id="CAK0892083.1"/>
    </source>
</evidence>
<sequence length="470" mass="51775">MRLHSGRQLHVSTGRRRTGITAVVLRAGRCGNTWIWTALFISGRLNARERSLIANVAREVSGIEWQLREVPYKKRMAVLQGLAGHELEGWITESVIEALEADGTTGEITDPVLVTASHANYGHSVDDVTMITMLDEAVDLHIRNHGLKRPVETHETPWHAGLASVVVNAELDGLYVSDGIGDVSECVDRSTGAEQGASQRWDTSALVAFDSVVDDELRAALLKLLVGNRGWDPEEGPDIEKWERGTFSDTAMQSGRKRGAGWGLRKRALIELCGEPPRRQTPRAIVELQSRLCKLIADANAGKGEVIVCRMPPVYGDDVLPLAVNAPVAEDGDMYSWHIDADPYALPSSSWTDCFGRYLNRCPGRPRFVSALVYLSPKWHEDWGGPTRFLDPPSGEVLSIYPKPGRLVLMDQDISHSVTAPRKAAGRRPRYSLVLKLVLHGAVIRLADPSWGEPEMIGSARGQLRGSKRQ</sequence>
<organism evidence="3 4">
    <name type="scientific">Prorocentrum cordatum</name>
    <dbReference type="NCBI Taxonomy" id="2364126"/>
    <lineage>
        <taxon>Eukaryota</taxon>
        <taxon>Sar</taxon>
        <taxon>Alveolata</taxon>
        <taxon>Dinophyceae</taxon>
        <taxon>Prorocentrales</taxon>
        <taxon>Prorocentraceae</taxon>
        <taxon>Prorocentrum</taxon>
    </lineage>
</organism>
<proteinExistence type="inferred from homology"/>
<protein>
    <recommendedName>
        <fullName evidence="2">Fe2OG dioxygenase domain-containing protein</fullName>
    </recommendedName>
</protein>
<evidence type="ECO:0000313" key="4">
    <source>
        <dbReference type="Proteomes" id="UP001189429"/>
    </source>
</evidence>
<keyword evidence="1" id="KW-0479">Metal-binding</keyword>
<comment type="similarity">
    <text evidence="1">Belongs to the iron/ascorbate-dependent oxidoreductase family.</text>
</comment>
<dbReference type="InterPro" id="IPR005123">
    <property type="entry name" value="Oxoglu/Fe-dep_dioxygenase_dom"/>
</dbReference>
<dbReference type="EMBL" id="CAUYUJ010019560">
    <property type="protein sequence ID" value="CAK0892083.1"/>
    <property type="molecule type" value="Genomic_DNA"/>
</dbReference>
<keyword evidence="1" id="KW-0408">Iron</keyword>
<comment type="caution">
    <text evidence="3">The sequence shown here is derived from an EMBL/GenBank/DDBJ whole genome shotgun (WGS) entry which is preliminary data.</text>
</comment>
<evidence type="ECO:0000256" key="1">
    <source>
        <dbReference type="RuleBase" id="RU003682"/>
    </source>
</evidence>
<dbReference type="Proteomes" id="UP001189429">
    <property type="component" value="Unassembled WGS sequence"/>
</dbReference>
<dbReference type="PROSITE" id="PS51471">
    <property type="entry name" value="FE2OG_OXY"/>
    <property type="match status" value="1"/>
</dbReference>
<keyword evidence="4" id="KW-1185">Reference proteome</keyword>
<name>A0ABN9X398_9DINO</name>
<dbReference type="InterPro" id="IPR044862">
    <property type="entry name" value="Pro_4_hyd_alph_FE2OG_OXY"/>
</dbReference>
<dbReference type="Gene3D" id="2.60.120.620">
    <property type="entry name" value="q2cbj1_9rhob like domain"/>
    <property type="match status" value="1"/>
</dbReference>
<feature type="domain" description="Fe2OG dioxygenase" evidence="2">
    <location>
        <begin position="315"/>
        <end position="439"/>
    </location>
</feature>
<gene>
    <name evidence="3" type="ORF">PCOR1329_LOCUS71821</name>
</gene>
<keyword evidence="1" id="KW-0560">Oxidoreductase</keyword>